<gene>
    <name evidence="3" type="ORF">SCHPADRAFT_892171</name>
</gene>
<evidence type="ECO:0000256" key="1">
    <source>
        <dbReference type="SAM" id="MobiDB-lite"/>
    </source>
</evidence>
<accession>A0A0H2RGL8</accession>
<dbReference type="Proteomes" id="UP000053477">
    <property type="component" value="Unassembled WGS sequence"/>
</dbReference>
<evidence type="ECO:0000313" key="4">
    <source>
        <dbReference type="Proteomes" id="UP000053477"/>
    </source>
</evidence>
<dbReference type="Pfam" id="PF17667">
    <property type="entry name" value="Pkinase_fungal"/>
    <property type="match status" value="1"/>
</dbReference>
<dbReference type="InterPro" id="IPR011009">
    <property type="entry name" value="Kinase-like_dom_sf"/>
</dbReference>
<feature type="compositionally biased region" description="Basic and acidic residues" evidence="1">
    <location>
        <begin position="41"/>
        <end position="64"/>
    </location>
</feature>
<dbReference type="SUPFAM" id="SSF56112">
    <property type="entry name" value="Protein kinase-like (PK-like)"/>
    <property type="match status" value="1"/>
</dbReference>
<dbReference type="AlphaFoldDB" id="A0A0H2RGL8"/>
<name>A0A0H2RGL8_9AGAM</name>
<dbReference type="InParanoid" id="A0A0H2RGL8"/>
<dbReference type="PANTHER" id="PTHR38248">
    <property type="entry name" value="FUNK1 6"/>
    <property type="match status" value="1"/>
</dbReference>
<keyword evidence="4" id="KW-1185">Reference proteome</keyword>
<dbReference type="PANTHER" id="PTHR38248:SF2">
    <property type="entry name" value="FUNK1 11"/>
    <property type="match status" value="1"/>
</dbReference>
<protein>
    <recommendedName>
        <fullName evidence="2">Fungal-type protein kinase domain-containing protein</fullName>
    </recommendedName>
</protein>
<feature type="region of interest" description="Disordered" evidence="1">
    <location>
        <begin position="719"/>
        <end position="746"/>
    </location>
</feature>
<feature type="compositionally biased region" description="Acidic residues" evidence="1">
    <location>
        <begin position="721"/>
        <end position="740"/>
    </location>
</feature>
<proteinExistence type="predicted"/>
<dbReference type="OrthoDB" id="5584477at2759"/>
<feature type="domain" description="Fungal-type protein kinase" evidence="2">
    <location>
        <begin position="181"/>
        <end position="569"/>
    </location>
</feature>
<sequence length="903" mass="101721">MATSSHDALHTPPDLYGAISKAISNETPPSNRINSQVRLEIETDGKKAPADKKKREQVHSKLRSDSTQTAMRGLFSLVDSVFPDAIAKINNQQIEQALQAGALRQNGDWILWPAGEVNISEQSAAQFVNRIGEVVKENFFAHLTDVKPRFCTAMFHQKRVEDDEWKTSYKPDEVMLEGPVDEEQPHLVRWRHFQVILESKRGGMLAEGIDYCTRFALSVFDAQPGRRFVPAVIFVGANGNVKPYVTFLIFDRSGIVMSENISLHGNPRKILRLFVGLLFADEEHIGFEPTLKKEVDGLYITTGGVKYKVRCIYHEYGIKGRGTVCYRGTSQKDQSKVVIKDSWVDVCRKETEVEILNKLNEKGEKELCTEDGARVIPQIVSHEVLKSRRPGAAPGEWISVDATTAEFRRELVVWDSVEPKWAWTSFDETTRKRCEIRRLCRIVMKPFGKKLHAFTSKRVLVRAFGDIVYGTLLTRTCPLAVEILRRNGFVHRDISFRNILLYKHEGIPRGLLIDYDYAVSVDRSISEAIAERTGTLPFMAYDRMNKIPDFPHSYFHDLESIFYVICWTCTRYSGPRSQKRDFDSETLRYSDTAIAKWNGDGRINPTLDDLASAKLSTITGRVRDKIPNQFSSYFDDIKGFARSYGALILKNAIFSLDEMALEECEEKRNDLVNRIAGAASSDEKKSLKGKYNTLPIHLRPPSVVIDSLRAVVEEALSNIVEEVDSPDNDDNDDDDNDNDESANAADFRAMRARDCLSSIVPGVQVDYLHRGSGSMKASKSRGCRVDTSNTSFAHLESMTRGSSGPSGKRKSIEESEDSRSSKRSKSLATPGTSTSGAIIKLEGPEQRLSRVQMMKPKPAPKMTPTSPRIVDSKPTFKTPYPRRSQTSITELPEEDHLDYNDTT</sequence>
<dbReference type="PROSITE" id="PS00109">
    <property type="entry name" value="PROTEIN_KINASE_TYR"/>
    <property type="match status" value="1"/>
</dbReference>
<feature type="region of interest" description="Disordered" evidence="1">
    <location>
        <begin position="772"/>
        <end position="903"/>
    </location>
</feature>
<reference evidence="3 4" key="1">
    <citation type="submission" date="2015-04" db="EMBL/GenBank/DDBJ databases">
        <title>Complete genome sequence of Schizopora paradoxa KUC8140, a cosmopolitan wood degrader in East Asia.</title>
        <authorList>
            <consortium name="DOE Joint Genome Institute"/>
            <person name="Min B."/>
            <person name="Park H."/>
            <person name="Jang Y."/>
            <person name="Kim J.-J."/>
            <person name="Kim K.H."/>
            <person name="Pangilinan J."/>
            <person name="Lipzen A."/>
            <person name="Riley R."/>
            <person name="Grigoriev I.V."/>
            <person name="Spatafora J.W."/>
            <person name="Choi I.-G."/>
        </authorList>
    </citation>
    <scope>NUCLEOTIDE SEQUENCE [LARGE SCALE GENOMIC DNA]</scope>
    <source>
        <strain evidence="3 4">KUC8140</strain>
    </source>
</reference>
<feature type="compositionally biased region" description="Low complexity" evidence="1">
    <location>
        <begin position="853"/>
        <end position="862"/>
    </location>
</feature>
<feature type="compositionally biased region" description="Polar residues" evidence="1">
    <location>
        <begin position="827"/>
        <end position="836"/>
    </location>
</feature>
<dbReference type="InterPro" id="IPR040976">
    <property type="entry name" value="Pkinase_fungal"/>
</dbReference>
<dbReference type="InterPro" id="IPR008266">
    <property type="entry name" value="Tyr_kinase_AS"/>
</dbReference>
<dbReference type="Gene3D" id="1.10.510.10">
    <property type="entry name" value="Transferase(Phosphotransferase) domain 1"/>
    <property type="match status" value="1"/>
</dbReference>
<organism evidence="3 4">
    <name type="scientific">Schizopora paradoxa</name>
    <dbReference type="NCBI Taxonomy" id="27342"/>
    <lineage>
        <taxon>Eukaryota</taxon>
        <taxon>Fungi</taxon>
        <taxon>Dikarya</taxon>
        <taxon>Basidiomycota</taxon>
        <taxon>Agaricomycotina</taxon>
        <taxon>Agaricomycetes</taxon>
        <taxon>Hymenochaetales</taxon>
        <taxon>Schizoporaceae</taxon>
        <taxon>Schizopora</taxon>
    </lineage>
</organism>
<dbReference type="GO" id="GO:0004672">
    <property type="term" value="F:protein kinase activity"/>
    <property type="evidence" value="ECO:0007669"/>
    <property type="project" value="InterPro"/>
</dbReference>
<dbReference type="EMBL" id="KQ086019">
    <property type="protein sequence ID" value="KLO10717.1"/>
    <property type="molecule type" value="Genomic_DNA"/>
</dbReference>
<evidence type="ECO:0000259" key="2">
    <source>
        <dbReference type="Pfam" id="PF17667"/>
    </source>
</evidence>
<feature type="region of interest" description="Disordered" evidence="1">
    <location>
        <begin position="41"/>
        <end position="65"/>
    </location>
</feature>
<evidence type="ECO:0000313" key="3">
    <source>
        <dbReference type="EMBL" id="KLO10717.1"/>
    </source>
</evidence>
<feature type="compositionally biased region" description="Basic and acidic residues" evidence="1">
    <location>
        <begin position="810"/>
        <end position="820"/>
    </location>
</feature>